<keyword evidence="2" id="KW-0732">Signal</keyword>
<dbReference type="Proteomes" id="UP000887226">
    <property type="component" value="Unassembled WGS sequence"/>
</dbReference>
<accession>A0A9P8CEK0</accession>
<evidence type="ECO:0000313" key="4">
    <source>
        <dbReference type="Proteomes" id="UP000887226"/>
    </source>
</evidence>
<protein>
    <submittedName>
        <fullName evidence="3">Uncharacterized protein</fullName>
    </submittedName>
</protein>
<evidence type="ECO:0000313" key="3">
    <source>
        <dbReference type="EMBL" id="KAG9242386.1"/>
    </source>
</evidence>
<feature type="signal peptide" evidence="2">
    <location>
        <begin position="1"/>
        <end position="25"/>
    </location>
</feature>
<sequence>MCDPLALIVVKLATVFLALASTTQAFHLIAQECTPKDGDKDTSRPPLYLTRYCFLTANIEDSDNFVVAEREQLFTFPEQARSHPIGIFNSTSSKYGFASLTVLEAKREKKVGSSSPARTAPYREMISIDHKIVLNVRRDGGEILVIENDDLPAGDEAIYLARKPPKDAKGRKGYEDLNVDRKRKSLKGDKTAKLGDDNKDF</sequence>
<dbReference type="AlphaFoldDB" id="A0A9P8CEK0"/>
<proteinExistence type="predicted"/>
<dbReference type="EMBL" id="MU254078">
    <property type="protein sequence ID" value="KAG9242386.1"/>
    <property type="molecule type" value="Genomic_DNA"/>
</dbReference>
<evidence type="ECO:0000256" key="1">
    <source>
        <dbReference type="SAM" id="MobiDB-lite"/>
    </source>
</evidence>
<comment type="caution">
    <text evidence="3">The sequence shown here is derived from an EMBL/GenBank/DDBJ whole genome shotgun (WGS) entry which is preliminary data.</text>
</comment>
<feature type="region of interest" description="Disordered" evidence="1">
    <location>
        <begin position="161"/>
        <end position="201"/>
    </location>
</feature>
<organism evidence="3 4">
    <name type="scientific">Calycina marina</name>
    <dbReference type="NCBI Taxonomy" id="1763456"/>
    <lineage>
        <taxon>Eukaryota</taxon>
        <taxon>Fungi</taxon>
        <taxon>Dikarya</taxon>
        <taxon>Ascomycota</taxon>
        <taxon>Pezizomycotina</taxon>
        <taxon>Leotiomycetes</taxon>
        <taxon>Helotiales</taxon>
        <taxon>Pezizellaceae</taxon>
        <taxon>Calycina</taxon>
    </lineage>
</organism>
<keyword evidence="4" id="KW-1185">Reference proteome</keyword>
<evidence type="ECO:0000256" key="2">
    <source>
        <dbReference type="SAM" id="SignalP"/>
    </source>
</evidence>
<feature type="compositionally biased region" description="Basic and acidic residues" evidence="1">
    <location>
        <begin position="164"/>
        <end position="201"/>
    </location>
</feature>
<reference evidence="3" key="1">
    <citation type="journal article" date="2021" name="IMA Fungus">
        <title>Genomic characterization of three marine fungi, including Emericellopsis atlantica sp. nov. with signatures of a generalist lifestyle and marine biomass degradation.</title>
        <authorList>
            <person name="Hagestad O.C."/>
            <person name="Hou L."/>
            <person name="Andersen J.H."/>
            <person name="Hansen E.H."/>
            <person name="Altermark B."/>
            <person name="Li C."/>
            <person name="Kuhnert E."/>
            <person name="Cox R.J."/>
            <person name="Crous P.W."/>
            <person name="Spatafora J.W."/>
            <person name="Lail K."/>
            <person name="Amirebrahimi M."/>
            <person name="Lipzen A."/>
            <person name="Pangilinan J."/>
            <person name="Andreopoulos W."/>
            <person name="Hayes R.D."/>
            <person name="Ng V."/>
            <person name="Grigoriev I.V."/>
            <person name="Jackson S.A."/>
            <person name="Sutton T.D.S."/>
            <person name="Dobson A.D.W."/>
            <person name="Rama T."/>
        </authorList>
    </citation>
    <scope>NUCLEOTIDE SEQUENCE</scope>
    <source>
        <strain evidence="3">TRa3180A</strain>
    </source>
</reference>
<gene>
    <name evidence="3" type="ORF">BJ878DRAFT_544299</name>
</gene>
<feature type="chain" id="PRO_5040487895" evidence="2">
    <location>
        <begin position="26"/>
        <end position="201"/>
    </location>
</feature>
<name>A0A9P8CEK0_9HELO</name>